<dbReference type="RefSeq" id="WP_103992115.1">
    <property type="nucleotide sequence ID" value="NZ_CP031311.1"/>
</dbReference>
<dbReference type="EMBL" id="CP031311">
    <property type="protein sequence ID" value="QCC47671.1"/>
    <property type="molecule type" value="Genomic_DNA"/>
</dbReference>
<dbReference type="SMART" id="SM00933">
    <property type="entry name" value="NurA"/>
    <property type="match status" value="1"/>
</dbReference>
<dbReference type="KEGG" id="hlm:DV707_08370"/>
<evidence type="ECO:0000259" key="1">
    <source>
        <dbReference type="SMART" id="SM00933"/>
    </source>
</evidence>
<dbReference type="InterPro" id="IPR018977">
    <property type="entry name" value="NurA_domain"/>
</dbReference>
<dbReference type="OrthoDB" id="191284at2157"/>
<protein>
    <submittedName>
        <fullName evidence="3">NurA domain-containing protein</fullName>
    </submittedName>
</protein>
<name>A0A1H6APP8_9EURY</name>
<sequence length="424" mass="47505">MPLDKEGVAAALDANIETIRTYVEDDGDLIERYQEAFRDLPARGTAEELRSELSRFSYPGAVPVEAFDKCDSLINHHAPSDEWESHEAVNDWARDLLMDVPMLAADGSEIPPTTQFNVPLAYVQAAWCLNHHSPEGELERAREGKLLGPMDVTRTGGEKGGEEYRFVDSSLVGLHRYEHEAEVLIDQIEELAATYEAGSSDQPPIVLYDGPLVVSFANPKRPAVRTRYLEAVSRILAASQHHEIPVVGYVAGTNAVELSKMTRLLLQEEFGSDRTVPDARILAGMMSPWGDSTIPFMCRRDGSVDGLETSYKGREYTFGNEIYFSYLKVPPGAGLDRLEFPGWMLKADGPAHHENLYEYTLAMVRAEAGVGRGYPEVLQQADTDAVLDHRDRQQFLRLLQKWGEENDVPIEWDAKALSKELRRR</sequence>
<dbReference type="Proteomes" id="UP000236740">
    <property type="component" value="Unassembled WGS sequence"/>
</dbReference>
<evidence type="ECO:0000313" key="2">
    <source>
        <dbReference type="EMBL" id="QCC47671.1"/>
    </source>
</evidence>
<gene>
    <name evidence="2" type="ORF">DV707_08370</name>
    <name evidence="3" type="ORF">SAMN04488133_2417</name>
</gene>
<evidence type="ECO:0000313" key="5">
    <source>
        <dbReference type="Proteomes" id="UP000296733"/>
    </source>
</evidence>
<feature type="domain" description="NurA" evidence="1">
    <location>
        <begin position="100"/>
        <end position="387"/>
    </location>
</feature>
<dbReference type="EMBL" id="FNVN01000003">
    <property type="protein sequence ID" value="SEG50170.1"/>
    <property type="molecule type" value="Genomic_DNA"/>
</dbReference>
<dbReference type="GeneID" id="39858097"/>
<organism evidence="3 4">
    <name type="scientific">Halobellus limi</name>
    <dbReference type="NCBI Taxonomy" id="699433"/>
    <lineage>
        <taxon>Archaea</taxon>
        <taxon>Methanobacteriati</taxon>
        <taxon>Methanobacteriota</taxon>
        <taxon>Stenosarchaea group</taxon>
        <taxon>Halobacteria</taxon>
        <taxon>Halobacteriales</taxon>
        <taxon>Haloferacaceae</taxon>
        <taxon>Halobellus</taxon>
    </lineage>
</organism>
<evidence type="ECO:0000313" key="4">
    <source>
        <dbReference type="Proteomes" id="UP000236740"/>
    </source>
</evidence>
<dbReference type="Proteomes" id="UP000296733">
    <property type="component" value="Chromosome"/>
</dbReference>
<dbReference type="AlphaFoldDB" id="A0A1H6APP8"/>
<reference evidence="3 4" key="1">
    <citation type="submission" date="2016-10" db="EMBL/GenBank/DDBJ databases">
        <authorList>
            <person name="de Groot N.N."/>
        </authorList>
    </citation>
    <scope>NUCLEOTIDE SEQUENCE [LARGE SCALE GENOMIC DNA]</scope>
    <source>
        <strain evidence="3 4">CGMCC 1.10331</strain>
    </source>
</reference>
<proteinExistence type="predicted"/>
<accession>A0A1H6APP8</accession>
<evidence type="ECO:0000313" key="3">
    <source>
        <dbReference type="EMBL" id="SEG50170.1"/>
    </source>
</evidence>
<reference evidence="2 5" key="2">
    <citation type="journal article" date="2019" name="Nat. Commun.">
        <title>A new type of DNA phosphorothioation-based antiviral system in archaea.</title>
        <authorList>
            <person name="Xiong L."/>
            <person name="Liu S."/>
            <person name="Chen S."/>
            <person name="Xiao Y."/>
            <person name="Zhu B."/>
            <person name="Gao Y."/>
            <person name="Zhang Y."/>
            <person name="Chen B."/>
            <person name="Luo J."/>
            <person name="Deng Z."/>
            <person name="Chen X."/>
            <person name="Wang L."/>
            <person name="Chen S."/>
        </authorList>
    </citation>
    <scope>NUCLEOTIDE SEQUENCE [LARGE SCALE GENOMIC DNA]</scope>
    <source>
        <strain evidence="2 5">CGMCC 1.10331</strain>
    </source>
</reference>
<dbReference type="Pfam" id="PF09376">
    <property type="entry name" value="NurA"/>
    <property type="match status" value="1"/>
</dbReference>
<keyword evidence="4" id="KW-1185">Reference proteome</keyword>